<dbReference type="OrthoDB" id="8905164at2"/>
<feature type="region of interest" description="Disordered" evidence="1">
    <location>
        <begin position="362"/>
        <end position="412"/>
    </location>
</feature>
<dbReference type="InterPro" id="IPR027417">
    <property type="entry name" value="P-loop_NTPase"/>
</dbReference>
<feature type="compositionally biased region" description="Basic and acidic residues" evidence="1">
    <location>
        <begin position="400"/>
        <end position="412"/>
    </location>
</feature>
<dbReference type="RefSeq" id="WP_111984256.1">
    <property type="nucleotide sequence ID" value="NZ_NFZS01000004.1"/>
</dbReference>
<dbReference type="Proteomes" id="UP000248926">
    <property type="component" value="Unassembled WGS sequence"/>
</dbReference>
<dbReference type="EMBL" id="NFZS01000004">
    <property type="protein sequence ID" value="RAO75793.1"/>
    <property type="molecule type" value="Genomic_DNA"/>
</dbReference>
<dbReference type="InterPro" id="IPR003593">
    <property type="entry name" value="AAA+_ATPase"/>
</dbReference>
<protein>
    <recommendedName>
        <fullName evidence="2">AAA+ ATPase domain-containing protein</fullName>
    </recommendedName>
</protein>
<dbReference type="SUPFAM" id="SSF52540">
    <property type="entry name" value="P-loop containing nucleoside triphosphate hydrolases"/>
    <property type="match status" value="1"/>
</dbReference>
<organism evidence="3 4">
    <name type="scientific">Dyella jiangningensis</name>
    <dbReference type="NCBI Taxonomy" id="1379159"/>
    <lineage>
        <taxon>Bacteria</taxon>
        <taxon>Pseudomonadati</taxon>
        <taxon>Pseudomonadota</taxon>
        <taxon>Gammaproteobacteria</taxon>
        <taxon>Lysobacterales</taxon>
        <taxon>Rhodanobacteraceae</taxon>
        <taxon>Dyella</taxon>
    </lineage>
</organism>
<gene>
    <name evidence="3" type="ORF">CA260_17295</name>
</gene>
<keyword evidence="4" id="KW-1185">Reference proteome</keyword>
<name>A0A328P3D6_9GAMM</name>
<dbReference type="SMART" id="SM00382">
    <property type="entry name" value="AAA"/>
    <property type="match status" value="1"/>
</dbReference>
<dbReference type="Pfam" id="PF13481">
    <property type="entry name" value="AAA_25"/>
    <property type="match status" value="1"/>
</dbReference>
<evidence type="ECO:0000313" key="4">
    <source>
        <dbReference type="Proteomes" id="UP000248926"/>
    </source>
</evidence>
<proteinExistence type="predicted"/>
<dbReference type="Gene3D" id="3.40.50.300">
    <property type="entry name" value="P-loop containing nucleotide triphosphate hydrolases"/>
    <property type="match status" value="1"/>
</dbReference>
<feature type="domain" description="AAA+ ATPase" evidence="2">
    <location>
        <begin position="45"/>
        <end position="215"/>
    </location>
</feature>
<feature type="compositionally biased region" description="Polar residues" evidence="1">
    <location>
        <begin position="362"/>
        <end position="373"/>
    </location>
</feature>
<evidence type="ECO:0000313" key="3">
    <source>
        <dbReference type="EMBL" id="RAO75793.1"/>
    </source>
</evidence>
<accession>A0A328P3D6</accession>
<evidence type="ECO:0000256" key="1">
    <source>
        <dbReference type="SAM" id="MobiDB-lite"/>
    </source>
</evidence>
<reference evidence="3 4" key="1">
    <citation type="journal article" date="2018" name="Genet. Mol. Biol.">
        <title>The genome sequence of Dyella jiangningensis FCAV SCS01 from a lignocellulose-decomposing microbial consortium metagenome reveals potential for biotechnological applications.</title>
        <authorList>
            <person name="Desiderato J.G."/>
            <person name="Alvarenga D.O."/>
            <person name="Constancio M.T.L."/>
            <person name="Alves L.M.C."/>
            <person name="Varani A.M."/>
        </authorList>
    </citation>
    <scope>NUCLEOTIDE SEQUENCE [LARGE SCALE GENOMIC DNA]</scope>
    <source>
        <strain evidence="3 4">FCAV SCS01</strain>
    </source>
</reference>
<evidence type="ECO:0000259" key="2">
    <source>
        <dbReference type="SMART" id="SM00382"/>
    </source>
</evidence>
<sequence>MTNNASQVVKAIDEARRAVVGASIIPLATVSPQPIEWLWRPHFALGKLSVLAGHPGLGKSLVTMDMAAHVSTGRKWVDGSHCPKGSVVLVSGEDDPGDTLRPRLDAAGADVNKVYYLKAVCDMEGERGFTLADVPALTSMLGRLKDCRLIIIDPVSAYLAGTDSHNNAEVRALLAPLAQMAGDHRVSVICVSHLNKAQGEAIGRVTGSLAFVAAARSAYVVSRCKDDPKRRLMTPLKNNLGADLAGASYRIGETIMDGLGGVPFVTWDLDPVNISADEALAPTTGHESTVADAIEFLRDILRDGPVKVNEVKAEANAAGLSPRTIERAKAELPVIAQRFTEGNNGRGYWTWKLGEASKAATSKAANPAIQTGGLTEDGSTMRVPEDTGGVRPPTSGLADLPEKQGARETFRL</sequence>
<comment type="caution">
    <text evidence="3">The sequence shown here is derived from an EMBL/GenBank/DDBJ whole genome shotgun (WGS) entry which is preliminary data.</text>
</comment>
<dbReference type="AlphaFoldDB" id="A0A328P3D6"/>